<dbReference type="Proteomes" id="UP000237798">
    <property type="component" value="Unassembled WGS sequence"/>
</dbReference>
<dbReference type="RefSeq" id="WP_158255924.1">
    <property type="nucleotide sequence ID" value="NZ_PVXP01000043.1"/>
</dbReference>
<proteinExistence type="predicted"/>
<evidence type="ECO:0000313" key="2">
    <source>
        <dbReference type="Proteomes" id="UP000237798"/>
    </source>
</evidence>
<keyword evidence="2" id="KW-1185">Reference proteome</keyword>
<sequence length="56" mass="6016">MKKITIFLTAAVIAVLMAVTFNNDVQIGASLMSTIYFLARDSGLPGKCFPGHLLES</sequence>
<evidence type="ECO:0000313" key="1">
    <source>
        <dbReference type="EMBL" id="PRR83833.1"/>
    </source>
</evidence>
<dbReference type="EMBL" id="PVXP01000043">
    <property type="protein sequence ID" value="PRR83833.1"/>
    <property type="molecule type" value="Genomic_DNA"/>
</dbReference>
<comment type="caution">
    <text evidence="1">The sequence shown here is derived from an EMBL/GenBank/DDBJ whole genome shotgun (WGS) entry which is preliminary data.</text>
</comment>
<reference evidence="1 2" key="1">
    <citation type="submission" date="2018-03" db="EMBL/GenBank/DDBJ databases">
        <title>Genome sequence of Clostridium luticellarii DSM 29923.</title>
        <authorList>
            <person name="Poehlein A."/>
            <person name="Daniel R."/>
        </authorList>
    </citation>
    <scope>NUCLEOTIDE SEQUENCE [LARGE SCALE GENOMIC DNA]</scope>
    <source>
        <strain evidence="1 2">DSM 29923</strain>
    </source>
</reference>
<name>A0A2T0BJ17_9CLOT</name>
<protein>
    <submittedName>
        <fullName evidence="1">Uncharacterized protein</fullName>
    </submittedName>
</protein>
<accession>A0A2T0BJ17</accession>
<organism evidence="1 2">
    <name type="scientific">Clostridium luticellarii</name>
    <dbReference type="NCBI Taxonomy" id="1691940"/>
    <lineage>
        <taxon>Bacteria</taxon>
        <taxon>Bacillati</taxon>
        <taxon>Bacillota</taxon>
        <taxon>Clostridia</taxon>
        <taxon>Eubacteriales</taxon>
        <taxon>Clostridiaceae</taxon>
        <taxon>Clostridium</taxon>
    </lineage>
</organism>
<dbReference type="AlphaFoldDB" id="A0A2T0BJ17"/>
<gene>
    <name evidence="1" type="ORF">CLLU_25680</name>
</gene>